<evidence type="ECO:0000256" key="1">
    <source>
        <dbReference type="ARBA" id="ARBA00022614"/>
    </source>
</evidence>
<evidence type="ECO:0000313" key="5">
    <source>
        <dbReference type="Proteomes" id="UP001642409"/>
    </source>
</evidence>
<protein>
    <submittedName>
        <fullName evidence="3">Leucine-rich repeat domain-containing protein</fullName>
    </submittedName>
    <submittedName>
        <fullName evidence="4">Leucine-rich_repeat domain-containing protein</fullName>
    </submittedName>
</protein>
<dbReference type="EMBL" id="CAXDID020000575">
    <property type="protein sequence ID" value="CAL6104007.1"/>
    <property type="molecule type" value="Genomic_DNA"/>
</dbReference>
<dbReference type="Gene3D" id="3.80.10.10">
    <property type="entry name" value="Ribonuclease Inhibitor"/>
    <property type="match status" value="1"/>
</dbReference>
<proteinExistence type="predicted"/>
<dbReference type="PANTHER" id="PTHR46652:SF3">
    <property type="entry name" value="LEUCINE-RICH REPEAT-CONTAINING PROTEIN 9"/>
    <property type="match status" value="1"/>
</dbReference>
<evidence type="ECO:0000313" key="4">
    <source>
        <dbReference type="EMBL" id="CAL6104007.1"/>
    </source>
</evidence>
<keyword evidence="1" id="KW-0433">Leucine-rich repeat</keyword>
<dbReference type="AlphaFoldDB" id="A0AA86Q1N2"/>
<sequence length="247" mass="27793">MQVFNIPLKIFYITVITYIDVQNTIIPFGSVHQKITKSELRGELCLGKKDIDIGCCLHSIEQLNLLVNLQELLLKGNKGIELSPLRNMNQLQQLNLEECDQLNTSTLKYLTSLRKLILNNNPGVDVTPLQNLTLLEVLQLEDCGIKDTSELATLVNLVDLNLANNIKLNITSLQYLKKLTHLNIQDCGIHDIYVVGTLVDLVILNIGGNPIVYLYALQKLNGLQEVGISYGWSIQDYSVKCKFLMQL</sequence>
<evidence type="ECO:0000256" key="2">
    <source>
        <dbReference type="ARBA" id="ARBA00022737"/>
    </source>
</evidence>
<accession>A0AA86Q1N2</accession>
<dbReference type="InterPro" id="IPR050836">
    <property type="entry name" value="SDS22/Internalin_LRR"/>
</dbReference>
<dbReference type="PANTHER" id="PTHR46652">
    <property type="entry name" value="LEUCINE-RICH REPEAT AND IQ DOMAIN-CONTAINING PROTEIN 1-RELATED"/>
    <property type="match status" value="1"/>
</dbReference>
<keyword evidence="2" id="KW-0677">Repeat</keyword>
<evidence type="ECO:0000313" key="3">
    <source>
        <dbReference type="EMBL" id="CAI9947943.1"/>
    </source>
</evidence>
<reference evidence="3" key="1">
    <citation type="submission" date="2023-06" db="EMBL/GenBank/DDBJ databases">
        <authorList>
            <person name="Kurt Z."/>
        </authorList>
    </citation>
    <scope>NUCLEOTIDE SEQUENCE</scope>
</reference>
<comment type="caution">
    <text evidence="3">The sequence shown here is derived from an EMBL/GenBank/DDBJ whole genome shotgun (WGS) entry which is preliminary data.</text>
</comment>
<keyword evidence="5" id="KW-1185">Reference proteome</keyword>
<dbReference type="Proteomes" id="UP001642409">
    <property type="component" value="Unassembled WGS sequence"/>
</dbReference>
<gene>
    <name evidence="3" type="ORF">HINF_LOCUS35588</name>
    <name evidence="4" type="ORF">HINF_LOCUS72494</name>
</gene>
<organism evidence="3">
    <name type="scientific">Hexamita inflata</name>
    <dbReference type="NCBI Taxonomy" id="28002"/>
    <lineage>
        <taxon>Eukaryota</taxon>
        <taxon>Metamonada</taxon>
        <taxon>Diplomonadida</taxon>
        <taxon>Hexamitidae</taxon>
        <taxon>Hexamitinae</taxon>
        <taxon>Hexamita</taxon>
    </lineage>
</organism>
<dbReference type="SUPFAM" id="SSF52058">
    <property type="entry name" value="L domain-like"/>
    <property type="match status" value="1"/>
</dbReference>
<dbReference type="EMBL" id="CATOUU010000783">
    <property type="protein sequence ID" value="CAI9947943.1"/>
    <property type="molecule type" value="Genomic_DNA"/>
</dbReference>
<dbReference type="InterPro" id="IPR032675">
    <property type="entry name" value="LRR_dom_sf"/>
</dbReference>
<name>A0AA86Q1N2_9EUKA</name>
<reference evidence="4 5" key="2">
    <citation type="submission" date="2024-07" db="EMBL/GenBank/DDBJ databases">
        <authorList>
            <person name="Akdeniz Z."/>
        </authorList>
    </citation>
    <scope>NUCLEOTIDE SEQUENCE [LARGE SCALE GENOMIC DNA]</scope>
</reference>